<dbReference type="GO" id="GO:0003677">
    <property type="term" value="F:DNA binding"/>
    <property type="evidence" value="ECO:0007669"/>
    <property type="project" value="UniProtKB-KW"/>
</dbReference>
<feature type="domain" description="TF-B3" evidence="7">
    <location>
        <begin position="257"/>
        <end position="368"/>
    </location>
</feature>
<name>A0A835ERN0_9POAL</name>
<keyword evidence="10" id="KW-1185">Reference proteome</keyword>
<dbReference type="PROSITE" id="PS50863">
    <property type="entry name" value="B3"/>
    <property type="match status" value="1"/>
</dbReference>
<dbReference type="InterPro" id="IPR015300">
    <property type="entry name" value="DNA-bd_pseudobarrel_sf"/>
</dbReference>
<evidence type="ECO:0000256" key="1">
    <source>
        <dbReference type="ARBA" id="ARBA00004123"/>
    </source>
</evidence>
<keyword evidence="4" id="KW-0804">Transcription</keyword>
<dbReference type="CDD" id="cd10017">
    <property type="entry name" value="B3_DNA"/>
    <property type="match status" value="1"/>
</dbReference>
<dbReference type="OrthoDB" id="2020802at2759"/>
<dbReference type="SMART" id="SM01019">
    <property type="entry name" value="B3"/>
    <property type="match status" value="1"/>
</dbReference>
<keyword evidence="5" id="KW-0539">Nucleus</keyword>
<reference evidence="9" key="1">
    <citation type="submission" date="2020-07" db="EMBL/GenBank/DDBJ databases">
        <title>Genome sequence and genetic diversity analysis of an under-domesticated orphan crop, white fonio (Digitaria exilis).</title>
        <authorList>
            <person name="Bennetzen J.L."/>
            <person name="Chen S."/>
            <person name="Ma X."/>
            <person name="Wang X."/>
            <person name="Yssel A.E.J."/>
            <person name="Chaluvadi S.R."/>
            <person name="Johnson M."/>
            <person name="Gangashetty P."/>
            <person name="Hamidou F."/>
            <person name="Sanogo M.D."/>
            <person name="Zwaenepoel A."/>
            <person name="Wallace J."/>
            <person name="Van De Peer Y."/>
            <person name="Van Deynze A."/>
        </authorList>
    </citation>
    <scope>NUCLEOTIDE SEQUENCE</scope>
    <source>
        <tissue evidence="9">Leaves</tissue>
    </source>
</reference>
<dbReference type="EMBL" id="JACEFO010001770">
    <property type="protein sequence ID" value="KAF8705047.1"/>
    <property type="molecule type" value="Genomic_DNA"/>
</dbReference>
<dbReference type="InterPro" id="IPR036955">
    <property type="entry name" value="AP2/ERF_dom_sf"/>
</dbReference>
<organism evidence="9 10">
    <name type="scientific">Digitaria exilis</name>
    <dbReference type="NCBI Taxonomy" id="1010633"/>
    <lineage>
        <taxon>Eukaryota</taxon>
        <taxon>Viridiplantae</taxon>
        <taxon>Streptophyta</taxon>
        <taxon>Embryophyta</taxon>
        <taxon>Tracheophyta</taxon>
        <taxon>Spermatophyta</taxon>
        <taxon>Magnoliopsida</taxon>
        <taxon>Liliopsida</taxon>
        <taxon>Poales</taxon>
        <taxon>Poaceae</taxon>
        <taxon>PACMAD clade</taxon>
        <taxon>Panicoideae</taxon>
        <taxon>Panicodae</taxon>
        <taxon>Paniceae</taxon>
        <taxon>Anthephorinae</taxon>
        <taxon>Digitaria</taxon>
    </lineage>
</organism>
<dbReference type="SUPFAM" id="SSF101936">
    <property type="entry name" value="DNA-binding pseudobarrel domain"/>
    <property type="match status" value="1"/>
</dbReference>
<evidence type="ECO:0000256" key="3">
    <source>
        <dbReference type="ARBA" id="ARBA00023125"/>
    </source>
</evidence>
<dbReference type="AlphaFoldDB" id="A0A835ERN0"/>
<dbReference type="PROSITE" id="PS51032">
    <property type="entry name" value="AP2_ERF"/>
    <property type="match status" value="1"/>
</dbReference>
<protein>
    <recommendedName>
        <fullName evidence="11">AP2/ERF and B3 domain-containing protein</fullName>
    </recommendedName>
</protein>
<dbReference type="InterPro" id="IPR001471">
    <property type="entry name" value="AP2/ERF_dom"/>
</dbReference>
<evidence type="ECO:0000313" key="10">
    <source>
        <dbReference type="Proteomes" id="UP000636709"/>
    </source>
</evidence>
<dbReference type="InterPro" id="IPR044800">
    <property type="entry name" value="LEC2-like"/>
</dbReference>
<dbReference type="PANTHER" id="PTHR31140">
    <property type="entry name" value="B3 DOMAIN-CONTAINING TRANSCRIPTION FACTOR ABI3"/>
    <property type="match status" value="1"/>
</dbReference>
<accession>A0A835ERN0</accession>
<proteinExistence type="predicted"/>
<dbReference type="SMART" id="SM00380">
    <property type="entry name" value="AP2"/>
    <property type="match status" value="1"/>
</dbReference>
<dbReference type="SUPFAM" id="SSF54171">
    <property type="entry name" value="DNA-binding domain"/>
    <property type="match status" value="1"/>
</dbReference>
<evidence type="ECO:0000256" key="5">
    <source>
        <dbReference type="ARBA" id="ARBA00023242"/>
    </source>
</evidence>
<feature type="compositionally biased region" description="Low complexity" evidence="6">
    <location>
        <begin position="9"/>
        <end position="24"/>
    </location>
</feature>
<comment type="subcellular location">
    <subcellularLocation>
        <location evidence="1">Nucleus</location>
    </subcellularLocation>
</comment>
<dbReference type="Gene3D" id="3.30.730.10">
    <property type="entry name" value="AP2/ERF domain"/>
    <property type="match status" value="1"/>
</dbReference>
<sequence length="449" mass="47764">MYPTCIIDLSKASSPRSSALAPASCPEQACSGAQKRSEHSTHAKKPKANEESSQRHALELMSPTAAAAAEDSSASSSSRSSGVSTATTESGAAQLLPPTAASSPGGAAAASSQTAEEQAVTSSSSAPAPATATAVAQGSSRYKGVVPQPNGRWGAQIYERHARVWLGTFPDEDAAARAYDVAALRYRGREATTNFPGAGSSAPELAFLAAHSKAEIVDMLRKHTYADELRQGLRRGANGMGAARAQPTPAWARALLFEKAVTPSDVGKLNRLVVPKQHAEKHFPLKHRPSSPETAATGKGVLLNFEDGEGKVWRFRYSYWNSSQSYVLTKGWSRFVREKGLRAGDTIVFSHSMYGSEKQLFIDCKKTTTTTTKTATAGEAAQAPAAEEEKPKEVATRVVRLFGVDITGDGCHKRARPVAMAFEQQGHEFLKKQCVAAHHRSPALGAFLL</sequence>
<evidence type="ECO:0000256" key="4">
    <source>
        <dbReference type="ARBA" id="ARBA00023163"/>
    </source>
</evidence>
<dbReference type="PANTHER" id="PTHR31140:SF56">
    <property type="entry name" value="AP2_ERF AND B3 DOMAIN-CONTAINING PROTEIN OS01G0141000"/>
    <property type="match status" value="1"/>
</dbReference>
<dbReference type="PRINTS" id="PR00367">
    <property type="entry name" value="ETHRSPELEMNT"/>
</dbReference>
<evidence type="ECO:0000256" key="2">
    <source>
        <dbReference type="ARBA" id="ARBA00023015"/>
    </source>
</evidence>
<dbReference type="InterPro" id="IPR016177">
    <property type="entry name" value="DNA-bd_dom_sf"/>
</dbReference>
<dbReference type="CDD" id="cd00018">
    <property type="entry name" value="AP2"/>
    <property type="match status" value="1"/>
</dbReference>
<feature type="domain" description="AP2/ERF" evidence="8">
    <location>
        <begin position="141"/>
        <end position="196"/>
    </location>
</feature>
<dbReference type="GO" id="GO:0003700">
    <property type="term" value="F:DNA-binding transcription factor activity"/>
    <property type="evidence" value="ECO:0007669"/>
    <property type="project" value="InterPro"/>
</dbReference>
<evidence type="ECO:0008006" key="11">
    <source>
        <dbReference type="Google" id="ProtNLM"/>
    </source>
</evidence>
<dbReference type="Proteomes" id="UP000636709">
    <property type="component" value="Unassembled WGS sequence"/>
</dbReference>
<dbReference type="FunFam" id="3.30.730.10:FF:000008">
    <property type="entry name" value="AP2 domain-containing protein RAP2.8"/>
    <property type="match status" value="1"/>
</dbReference>
<dbReference type="Pfam" id="PF02362">
    <property type="entry name" value="B3"/>
    <property type="match status" value="1"/>
</dbReference>
<comment type="caution">
    <text evidence="9">The sequence shown here is derived from an EMBL/GenBank/DDBJ whole genome shotgun (WGS) entry which is preliminary data.</text>
</comment>
<feature type="compositionally biased region" description="Low complexity" evidence="6">
    <location>
        <begin position="62"/>
        <end position="88"/>
    </location>
</feature>
<dbReference type="InterPro" id="IPR003340">
    <property type="entry name" value="B3_DNA-bd"/>
</dbReference>
<feature type="compositionally biased region" description="Basic and acidic residues" evidence="6">
    <location>
        <begin position="35"/>
        <end position="58"/>
    </location>
</feature>
<gene>
    <name evidence="9" type="ORF">HU200_031305</name>
</gene>
<feature type="compositionally biased region" description="Low complexity" evidence="6">
    <location>
        <begin position="98"/>
        <end position="136"/>
    </location>
</feature>
<evidence type="ECO:0000313" key="9">
    <source>
        <dbReference type="EMBL" id="KAF8705047.1"/>
    </source>
</evidence>
<dbReference type="GO" id="GO:0005634">
    <property type="term" value="C:nucleus"/>
    <property type="evidence" value="ECO:0007669"/>
    <property type="project" value="UniProtKB-SubCell"/>
</dbReference>
<keyword evidence="2" id="KW-0805">Transcription regulation</keyword>
<dbReference type="Pfam" id="PF00847">
    <property type="entry name" value="AP2"/>
    <property type="match status" value="1"/>
</dbReference>
<dbReference type="Gene3D" id="2.40.330.10">
    <property type="entry name" value="DNA-binding pseudobarrel domain"/>
    <property type="match status" value="1"/>
</dbReference>
<feature type="region of interest" description="Disordered" evidence="6">
    <location>
        <begin position="1"/>
        <end position="151"/>
    </location>
</feature>
<keyword evidence="3" id="KW-0238">DNA-binding</keyword>
<evidence type="ECO:0000256" key="6">
    <source>
        <dbReference type="SAM" id="MobiDB-lite"/>
    </source>
</evidence>
<evidence type="ECO:0000259" key="7">
    <source>
        <dbReference type="PROSITE" id="PS50863"/>
    </source>
</evidence>
<evidence type="ECO:0000259" key="8">
    <source>
        <dbReference type="PROSITE" id="PS51032"/>
    </source>
</evidence>